<feature type="transmembrane region" description="Helical" evidence="1">
    <location>
        <begin position="166"/>
        <end position="186"/>
    </location>
</feature>
<organism evidence="3 4">
    <name type="scientific">Soonwooa buanensis</name>
    <dbReference type="NCBI Taxonomy" id="619805"/>
    <lineage>
        <taxon>Bacteria</taxon>
        <taxon>Pseudomonadati</taxon>
        <taxon>Bacteroidota</taxon>
        <taxon>Flavobacteriia</taxon>
        <taxon>Flavobacteriales</taxon>
        <taxon>Weeksellaceae</taxon>
        <taxon>Chryseobacterium group</taxon>
        <taxon>Soonwooa</taxon>
    </lineage>
</organism>
<feature type="transmembrane region" description="Helical" evidence="1">
    <location>
        <begin position="198"/>
        <end position="215"/>
    </location>
</feature>
<dbReference type="EMBL" id="FUYZ01000001">
    <property type="protein sequence ID" value="SKB62515.1"/>
    <property type="molecule type" value="Genomic_DNA"/>
</dbReference>
<keyword evidence="1" id="KW-1133">Transmembrane helix</keyword>
<dbReference type="RefSeq" id="WP_079665617.1">
    <property type="nucleotide sequence ID" value="NZ_FUYZ01000001.1"/>
</dbReference>
<reference evidence="3 4" key="1">
    <citation type="submission" date="2017-02" db="EMBL/GenBank/DDBJ databases">
        <authorList>
            <person name="Peterson S.W."/>
        </authorList>
    </citation>
    <scope>NUCLEOTIDE SEQUENCE [LARGE SCALE GENOMIC DNA]</scope>
    <source>
        <strain evidence="3 4">DSM 22323</strain>
    </source>
</reference>
<keyword evidence="1" id="KW-0812">Transmembrane</keyword>
<sequence length="385" mass="45226">MQNEPNVIYVERVVYDNTHWVMIAFAIMIVYFLFCFLITRKWKKDIIIPQFSPPKNMSPAEMAFLIYGDFRTGMLSTLIINLAVKKYIKIRKSKVNITYQLEVLKEPDNNLSLDEAQLMRNLFAEDSKIIINGDKNENINSACDNLSNSLRSQYRKTIRRGFRGRLFLMFSASIISFLYFGLTIYSYVKGSYWEVLDLVHNIGFFIFWLVVFLLLRPNRRSSKRLKTILLIVVGCLIAFQFLKLYYLNPDIVNFLRVRCFLLINFLVLFFIQDVFNKVSKEYQSLLNEIEGFKMYLSAAEEKQLQFLNAPKKTPEIFEKYLPYAMVFGVQKIWGKGFEKITENSNFDLEDTDVYNIMDFAFSTDENLIATTIHYAIVKNVADIFK</sequence>
<protein>
    <submittedName>
        <fullName evidence="3">Predicted membrane protein</fullName>
    </submittedName>
</protein>
<dbReference type="STRING" id="619805.SAMN05660477_00317"/>
<dbReference type="InterPro" id="IPR048389">
    <property type="entry name" value="YciQ-like_C"/>
</dbReference>
<dbReference type="AlphaFoldDB" id="A0A1T5CSQ4"/>
<feature type="transmembrane region" description="Helical" evidence="1">
    <location>
        <begin position="253"/>
        <end position="271"/>
    </location>
</feature>
<feature type="transmembrane region" description="Helical" evidence="1">
    <location>
        <begin position="227"/>
        <end position="247"/>
    </location>
</feature>
<accession>A0A1T5CSQ4</accession>
<evidence type="ECO:0000313" key="3">
    <source>
        <dbReference type="EMBL" id="SKB62515.1"/>
    </source>
</evidence>
<evidence type="ECO:0000259" key="2">
    <source>
        <dbReference type="Pfam" id="PF20990"/>
    </source>
</evidence>
<dbReference type="OrthoDB" id="9767603at2"/>
<evidence type="ECO:0000313" key="4">
    <source>
        <dbReference type="Proteomes" id="UP000191112"/>
    </source>
</evidence>
<proteinExistence type="predicted"/>
<dbReference type="Pfam" id="PF20990">
    <property type="entry name" value="DUF2207_C"/>
    <property type="match status" value="1"/>
</dbReference>
<dbReference type="Proteomes" id="UP000191112">
    <property type="component" value="Unassembled WGS sequence"/>
</dbReference>
<feature type="domain" description="Predicted membrane protein YciQ-like C-terminal" evidence="2">
    <location>
        <begin position="50"/>
        <end position="336"/>
    </location>
</feature>
<feature type="transmembrane region" description="Helical" evidence="1">
    <location>
        <begin position="20"/>
        <end position="39"/>
    </location>
</feature>
<gene>
    <name evidence="3" type="ORF">SAMN05660477_00317</name>
</gene>
<keyword evidence="1" id="KW-0472">Membrane</keyword>
<keyword evidence="4" id="KW-1185">Reference proteome</keyword>
<name>A0A1T5CSQ4_9FLAO</name>
<evidence type="ECO:0000256" key="1">
    <source>
        <dbReference type="SAM" id="Phobius"/>
    </source>
</evidence>